<dbReference type="GO" id="GO:0007411">
    <property type="term" value="P:axon guidance"/>
    <property type="evidence" value="ECO:0007669"/>
    <property type="project" value="TreeGrafter"/>
</dbReference>
<evidence type="ECO:0000256" key="2">
    <source>
        <dbReference type="ARBA" id="ARBA00004479"/>
    </source>
</evidence>
<feature type="domain" description="CUB" evidence="11">
    <location>
        <begin position="1"/>
        <end position="82"/>
    </location>
</feature>
<dbReference type="InterPro" id="IPR000859">
    <property type="entry name" value="CUB_dom"/>
</dbReference>
<dbReference type="CDD" id="cd00057">
    <property type="entry name" value="FA58C"/>
    <property type="match status" value="1"/>
</dbReference>
<evidence type="ECO:0000256" key="4">
    <source>
        <dbReference type="ARBA" id="ARBA00022525"/>
    </source>
</evidence>
<dbReference type="PANTHER" id="PTHR46806">
    <property type="entry name" value="F5/8 TYPE C DOMAIN-CONTAINING PROTEIN"/>
    <property type="match status" value="1"/>
</dbReference>
<dbReference type="AlphaFoldDB" id="A0A3M6UCZ0"/>
<evidence type="ECO:0000256" key="6">
    <source>
        <dbReference type="ARBA" id="ARBA00022889"/>
    </source>
</evidence>
<evidence type="ECO:0000256" key="5">
    <source>
        <dbReference type="ARBA" id="ARBA00022692"/>
    </source>
</evidence>
<dbReference type="Pfam" id="PF00754">
    <property type="entry name" value="F5_F8_type_C"/>
    <property type="match status" value="1"/>
</dbReference>
<accession>A0A3M6UCZ0</accession>
<evidence type="ECO:0000256" key="7">
    <source>
        <dbReference type="ARBA" id="ARBA00022989"/>
    </source>
</evidence>
<dbReference type="SMART" id="SM00231">
    <property type="entry name" value="FA58C"/>
    <property type="match status" value="1"/>
</dbReference>
<organism evidence="13 14">
    <name type="scientific">Pocillopora damicornis</name>
    <name type="common">Cauliflower coral</name>
    <name type="synonym">Millepora damicornis</name>
    <dbReference type="NCBI Taxonomy" id="46731"/>
    <lineage>
        <taxon>Eukaryota</taxon>
        <taxon>Metazoa</taxon>
        <taxon>Cnidaria</taxon>
        <taxon>Anthozoa</taxon>
        <taxon>Hexacorallia</taxon>
        <taxon>Scleractinia</taxon>
        <taxon>Astrocoeniina</taxon>
        <taxon>Pocilloporidae</taxon>
        <taxon>Pocillopora</taxon>
    </lineage>
</organism>
<dbReference type="PROSITE" id="PS01285">
    <property type="entry name" value="FA58C_1"/>
    <property type="match status" value="1"/>
</dbReference>
<dbReference type="PROSITE" id="PS01180">
    <property type="entry name" value="CUB"/>
    <property type="match status" value="1"/>
</dbReference>
<evidence type="ECO:0000256" key="1">
    <source>
        <dbReference type="ARBA" id="ARBA00004184"/>
    </source>
</evidence>
<comment type="caution">
    <text evidence="10">Lacks conserved residue(s) required for the propagation of feature annotation.</text>
</comment>
<dbReference type="InterPro" id="IPR050633">
    <property type="entry name" value="Neuropilin_MCO_CoagFactor"/>
</dbReference>
<keyword evidence="6" id="KW-0130">Cell adhesion</keyword>
<keyword evidence="5" id="KW-0812">Transmembrane</keyword>
<dbReference type="Gene3D" id="2.60.120.260">
    <property type="entry name" value="Galactose-binding domain-like"/>
    <property type="match status" value="1"/>
</dbReference>
<keyword evidence="7" id="KW-1133">Transmembrane helix</keyword>
<dbReference type="InterPro" id="IPR008979">
    <property type="entry name" value="Galactose-bd-like_sf"/>
</dbReference>
<evidence type="ECO:0000313" key="13">
    <source>
        <dbReference type="EMBL" id="RMX51553.1"/>
    </source>
</evidence>
<dbReference type="SUPFAM" id="SSF49785">
    <property type="entry name" value="Galactose-binding domain-like"/>
    <property type="match status" value="1"/>
</dbReference>
<keyword evidence="14" id="KW-1185">Reference proteome</keyword>
<evidence type="ECO:0000259" key="11">
    <source>
        <dbReference type="PROSITE" id="PS01180"/>
    </source>
</evidence>
<dbReference type="PANTHER" id="PTHR46806:SF5">
    <property type="entry name" value="F5_8 TYPE C DOMAIN-CONTAINING PROTEIN"/>
    <property type="match status" value="1"/>
</dbReference>
<comment type="subcellular location">
    <subcellularLocation>
        <location evidence="1">Endomembrane system</location>
        <topology evidence="1">Peripheral membrane protein</topology>
    </subcellularLocation>
    <subcellularLocation>
        <location evidence="2">Membrane</location>
        <topology evidence="2">Single-pass type I membrane protein</topology>
    </subcellularLocation>
    <subcellularLocation>
        <location evidence="3">Secreted</location>
    </subcellularLocation>
</comment>
<name>A0A3M6UCZ0_POCDA</name>
<dbReference type="EMBL" id="RCHS01001758">
    <property type="protein sequence ID" value="RMX51553.1"/>
    <property type="molecule type" value="Genomic_DNA"/>
</dbReference>
<protein>
    <recommendedName>
        <fullName evidence="15">F5/8 type C domain-containing protein</fullName>
    </recommendedName>
</protein>
<comment type="caution">
    <text evidence="13">The sequence shown here is derived from an EMBL/GenBank/DDBJ whole genome shotgun (WGS) entry which is preliminary data.</text>
</comment>
<evidence type="ECO:0000256" key="3">
    <source>
        <dbReference type="ARBA" id="ARBA00004613"/>
    </source>
</evidence>
<dbReference type="Pfam" id="PF00431">
    <property type="entry name" value="CUB"/>
    <property type="match status" value="1"/>
</dbReference>
<dbReference type="Gene3D" id="2.60.120.290">
    <property type="entry name" value="Spermadhesin, CUB domain"/>
    <property type="match status" value="1"/>
</dbReference>
<evidence type="ECO:0000256" key="10">
    <source>
        <dbReference type="PROSITE-ProRule" id="PRU00059"/>
    </source>
</evidence>
<reference evidence="13 14" key="1">
    <citation type="journal article" date="2018" name="Sci. Rep.">
        <title>Comparative analysis of the Pocillopora damicornis genome highlights role of immune system in coral evolution.</title>
        <authorList>
            <person name="Cunning R."/>
            <person name="Bay R.A."/>
            <person name="Gillette P."/>
            <person name="Baker A.C."/>
            <person name="Traylor-Knowles N."/>
        </authorList>
    </citation>
    <scope>NUCLEOTIDE SEQUENCE [LARGE SCALE GENOMIC DNA]</scope>
    <source>
        <strain evidence="13">RSMAS</strain>
        <tissue evidence="13">Whole animal</tissue>
    </source>
</reference>
<evidence type="ECO:0000256" key="8">
    <source>
        <dbReference type="ARBA" id="ARBA00023136"/>
    </source>
</evidence>
<dbReference type="SUPFAM" id="SSF49854">
    <property type="entry name" value="Spermadhesin, CUB domain"/>
    <property type="match status" value="1"/>
</dbReference>
<proteinExistence type="predicted"/>
<keyword evidence="9" id="KW-1015">Disulfide bond</keyword>
<gene>
    <name evidence="13" type="ORF">pdam_00010331</name>
</gene>
<dbReference type="GO" id="GO:0030424">
    <property type="term" value="C:axon"/>
    <property type="evidence" value="ECO:0007669"/>
    <property type="project" value="TreeGrafter"/>
</dbReference>
<dbReference type="CDD" id="cd00041">
    <property type="entry name" value="CUB"/>
    <property type="match status" value="1"/>
</dbReference>
<dbReference type="InterPro" id="IPR000421">
    <property type="entry name" value="FA58C"/>
</dbReference>
<dbReference type="OrthoDB" id="5989894at2759"/>
<dbReference type="PROSITE" id="PS50022">
    <property type="entry name" value="FA58C_3"/>
    <property type="match status" value="1"/>
</dbReference>
<dbReference type="FunFam" id="2.60.120.260:FF:000002">
    <property type="entry name" value="Coagulation factor VIII"/>
    <property type="match status" value="1"/>
</dbReference>
<evidence type="ECO:0000256" key="9">
    <source>
        <dbReference type="ARBA" id="ARBA00023157"/>
    </source>
</evidence>
<evidence type="ECO:0000313" key="14">
    <source>
        <dbReference type="Proteomes" id="UP000275408"/>
    </source>
</evidence>
<evidence type="ECO:0008006" key="15">
    <source>
        <dbReference type="Google" id="ProtNLM"/>
    </source>
</evidence>
<dbReference type="Proteomes" id="UP000275408">
    <property type="component" value="Unassembled WGS sequence"/>
</dbReference>
<dbReference type="InterPro" id="IPR035914">
    <property type="entry name" value="Sperma_CUB_dom_sf"/>
</dbReference>
<dbReference type="GO" id="GO:0017154">
    <property type="term" value="F:semaphorin receptor activity"/>
    <property type="evidence" value="ECO:0007669"/>
    <property type="project" value="TreeGrafter"/>
</dbReference>
<sequence>MVKAYFQVALMFTRFSLQSENNTDAVYVYDGNDQTGKVLGVFYGGQSPPKNGIYSSSNSLLVIFRSDKNGSFYGFQASYSAVKCSGALGMESGAISDAQITASSRMNNNSTPRQARLNFIEQGIKQGGWSSLKNDRNQWLQVDLGSHTTVTGVATQGRNSTKWRQWIATFTLQFSFDGVIFQSYKEPGKMSAKVLHANQDSDTVVYNKLISPIRARYIRLLPVTWYNHISLRMELYGCGGIS</sequence>
<dbReference type="GO" id="GO:0045211">
    <property type="term" value="C:postsynaptic membrane"/>
    <property type="evidence" value="ECO:0007669"/>
    <property type="project" value="TreeGrafter"/>
</dbReference>
<dbReference type="GO" id="GO:0098978">
    <property type="term" value="C:glutamatergic synapse"/>
    <property type="evidence" value="ECO:0007669"/>
    <property type="project" value="TreeGrafter"/>
</dbReference>
<keyword evidence="8" id="KW-0472">Membrane</keyword>
<evidence type="ECO:0000259" key="12">
    <source>
        <dbReference type="PROSITE" id="PS50022"/>
    </source>
</evidence>
<feature type="domain" description="F5/8 type C" evidence="12">
    <location>
        <begin position="84"/>
        <end position="238"/>
    </location>
</feature>
<dbReference type="PROSITE" id="PS01286">
    <property type="entry name" value="FA58C_2"/>
    <property type="match status" value="1"/>
</dbReference>
<keyword evidence="4" id="KW-0964">Secreted</keyword>
<dbReference type="SMART" id="SM00042">
    <property type="entry name" value="CUB"/>
    <property type="match status" value="1"/>
</dbReference>